<evidence type="ECO:0000256" key="4">
    <source>
        <dbReference type="ARBA" id="ARBA00022728"/>
    </source>
</evidence>
<sequence length="287" mass="34004">MANRTVSDAIAVHGKDPQHLVEKIIRERIYDSLYWKEHCFGLSSATLMDKAVKLTYIGGQYAGQHPTEFLCLTLKMLQLQPEKEIVHELIKQEDFKYLRALAAFYLRLVGRSKEIYLALEPLLNDPRKLRVRQGDGYSLTYMDEFVDQLLHDERVCDVILPRLVSRYVMEENDELEPRKSGLEDDLESELGGSDNDEEEKRGRRRSTSRSSSRSRSRSSSSSRSRSRSRSRDRRRRYRSRSRSSSRDRTRRYHSSSRSRSRDRERRRRRRRSYSSDSSRSRSRDSRR</sequence>
<dbReference type="Pfam" id="PF12871">
    <property type="entry name" value="PRP38_assoc"/>
    <property type="match status" value="1"/>
</dbReference>
<dbReference type="InterPro" id="IPR024767">
    <property type="entry name" value="PRP38_C"/>
</dbReference>
<evidence type="ECO:0000256" key="2">
    <source>
        <dbReference type="ARBA" id="ARBA00006164"/>
    </source>
</evidence>
<feature type="domain" description="Pre-mRNA-splicing factor 38 C-terminal" evidence="9">
    <location>
        <begin position="177"/>
        <end position="268"/>
    </location>
</feature>
<evidence type="ECO:0000256" key="7">
    <source>
        <dbReference type="RuleBase" id="RU367025"/>
    </source>
</evidence>
<evidence type="ECO:0000259" key="9">
    <source>
        <dbReference type="Pfam" id="PF12871"/>
    </source>
</evidence>
<evidence type="ECO:0000256" key="3">
    <source>
        <dbReference type="ARBA" id="ARBA00022664"/>
    </source>
</evidence>
<keyword evidence="3 7" id="KW-0507">mRNA processing</keyword>
<feature type="region of interest" description="Disordered" evidence="8">
    <location>
        <begin position="174"/>
        <end position="287"/>
    </location>
</feature>
<dbReference type="EMBL" id="LK023385">
    <property type="protein sequence ID" value="CDS13894.1"/>
    <property type="molecule type" value="Genomic_DNA"/>
</dbReference>
<feature type="compositionally biased region" description="Basic residues" evidence="8">
    <location>
        <begin position="202"/>
        <end position="216"/>
    </location>
</feature>
<dbReference type="Pfam" id="PF03371">
    <property type="entry name" value="PRP38"/>
    <property type="match status" value="1"/>
</dbReference>
<evidence type="ECO:0000256" key="8">
    <source>
        <dbReference type="SAM" id="MobiDB-lite"/>
    </source>
</evidence>
<dbReference type="PANTHER" id="PTHR23142">
    <property type="entry name" value="PRE-MRNA-SPLICING FACTOR 38A-RELATED"/>
    <property type="match status" value="1"/>
</dbReference>
<dbReference type="GO" id="GO:0046540">
    <property type="term" value="C:U4/U6 x U5 tri-snRNP complex"/>
    <property type="evidence" value="ECO:0007669"/>
    <property type="project" value="EnsemblFungi"/>
</dbReference>
<proteinExistence type="inferred from homology"/>
<name>A0A077X347_9FUNG</name>
<dbReference type="AlphaFoldDB" id="A0A077X347"/>
<dbReference type="GO" id="GO:0005681">
    <property type="term" value="C:spliceosomal complex"/>
    <property type="evidence" value="ECO:0007669"/>
    <property type="project" value="UniProtKB-KW"/>
</dbReference>
<accession>A0A077X347</accession>
<keyword evidence="6 7" id="KW-0539">Nucleus</keyword>
<evidence type="ECO:0000256" key="1">
    <source>
        <dbReference type="ARBA" id="ARBA00004123"/>
    </source>
</evidence>
<evidence type="ECO:0000256" key="5">
    <source>
        <dbReference type="ARBA" id="ARBA00023187"/>
    </source>
</evidence>
<evidence type="ECO:0000256" key="6">
    <source>
        <dbReference type="ARBA" id="ARBA00023242"/>
    </source>
</evidence>
<protein>
    <recommendedName>
        <fullName evidence="7">Pre-mRNA-splicing factor 38</fullName>
    </recommendedName>
</protein>
<comment type="function">
    <text evidence="7">Required for pre-mRNA splicing.</text>
</comment>
<feature type="compositionally biased region" description="Basic residues" evidence="8">
    <location>
        <begin position="224"/>
        <end position="272"/>
    </location>
</feature>
<dbReference type="OrthoDB" id="190958at2759"/>
<keyword evidence="4 7" id="KW-0747">Spliceosome</keyword>
<comment type="subcellular location">
    <subcellularLocation>
        <location evidence="1 7">Nucleus</location>
    </subcellularLocation>
</comment>
<reference evidence="10" key="1">
    <citation type="journal article" date="2014" name="Genome Announc.">
        <title>De novo whole-genome sequence and genome annotation of Lichtheimia ramosa.</title>
        <authorList>
            <person name="Linde J."/>
            <person name="Schwartze V."/>
            <person name="Binder U."/>
            <person name="Lass-Florl C."/>
            <person name="Voigt K."/>
            <person name="Horn F."/>
        </authorList>
    </citation>
    <scope>NUCLEOTIDE SEQUENCE</scope>
    <source>
        <strain evidence="10">JMRC FSU:6197</strain>
    </source>
</reference>
<dbReference type="InterPro" id="IPR005037">
    <property type="entry name" value="PRP38"/>
</dbReference>
<organism evidence="10">
    <name type="scientific">Lichtheimia ramosa</name>
    <dbReference type="NCBI Taxonomy" id="688394"/>
    <lineage>
        <taxon>Eukaryota</taxon>
        <taxon>Fungi</taxon>
        <taxon>Fungi incertae sedis</taxon>
        <taxon>Mucoromycota</taxon>
        <taxon>Mucoromycotina</taxon>
        <taxon>Mucoromycetes</taxon>
        <taxon>Mucorales</taxon>
        <taxon>Lichtheimiaceae</taxon>
        <taxon>Lichtheimia</taxon>
    </lineage>
</organism>
<feature type="compositionally biased region" description="Basic and acidic residues" evidence="8">
    <location>
        <begin position="278"/>
        <end position="287"/>
    </location>
</feature>
<evidence type="ECO:0000313" key="10">
    <source>
        <dbReference type="EMBL" id="CDS13894.1"/>
    </source>
</evidence>
<gene>
    <name evidence="10" type="ORF">LRAMOSA06067</name>
</gene>
<dbReference type="GO" id="GO:0000398">
    <property type="term" value="P:mRNA splicing, via spliceosome"/>
    <property type="evidence" value="ECO:0007669"/>
    <property type="project" value="UniProtKB-UniRule"/>
</dbReference>
<comment type="similarity">
    <text evidence="2 7">Belongs to the PRP38 family.</text>
</comment>
<keyword evidence="5 7" id="KW-0508">mRNA splicing</keyword>